<reference evidence="7 10" key="1">
    <citation type="submission" date="2024-01" db="EMBL/GenBank/DDBJ databases">
        <title>Aequorivita flavus sp. nov., isolated from deep-sea sediment.</title>
        <authorList>
            <person name="Chen X."/>
        </authorList>
    </citation>
    <scope>NUCLEOTIDE SEQUENCE</scope>
    <source>
        <strain evidence="7">MCCC 1A16923</strain>
        <strain evidence="8 10">MCCC 1A16935</strain>
    </source>
</reference>
<dbReference type="GO" id="GO:0016887">
    <property type="term" value="F:ATP hydrolysis activity"/>
    <property type="evidence" value="ECO:0007669"/>
    <property type="project" value="InterPro"/>
</dbReference>
<dbReference type="GO" id="GO:0005524">
    <property type="term" value="F:ATP binding"/>
    <property type="evidence" value="ECO:0007669"/>
    <property type="project" value="UniProtKB-KW"/>
</dbReference>
<dbReference type="InterPro" id="IPR045076">
    <property type="entry name" value="MutS"/>
</dbReference>
<feature type="domain" description="DNA mismatch repair protein MutS core" evidence="5">
    <location>
        <begin position="17"/>
        <end position="321"/>
    </location>
</feature>
<evidence type="ECO:0000313" key="7">
    <source>
        <dbReference type="EMBL" id="MEM0516848.1"/>
    </source>
</evidence>
<organism evidence="7 9">
    <name type="scientific">Aequorivita flava</name>
    <dbReference type="NCBI Taxonomy" id="3114371"/>
    <lineage>
        <taxon>Bacteria</taxon>
        <taxon>Pseudomonadati</taxon>
        <taxon>Bacteroidota</taxon>
        <taxon>Flavobacteriia</taxon>
        <taxon>Flavobacteriales</taxon>
        <taxon>Flavobacteriaceae</taxon>
        <taxon>Aequorivita</taxon>
    </lineage>
</organism>
<name>A0AB35YQ75_9FLAO</name>
<dbReference type="Gene3D" id="3.40.50.300">
    <property type="entry name" value="P-loop containing nucleotide triphosphate hydrolases"/>
    <property type="match status" value="1"/>
</dbReference>
<evidence type="ECO:0000256" key="1">
    <source>
        <dbReference type="ARBA" id="ARBA00022741"/>
    </source>
</evidence>
<dbReference type="PIRSF" id="PIRSF005814">
    <property type="entry name" value="MutS_YshD"/>
    <property type="match status" value="1"/>
</dbReference>
<dbReference type="GO" id="GO:0004519">
    <property type="term" value="F:endonuclease activity"/>
    <property type="evidence" value="ECO:0007669"/>
    <property type="project" value="InterPro"/>
</dbReference>
<dbReference type="InterPro" id="IPR000432">
    <property type="entry name" value="DNA_mismatch_repair_MutS_C"/>
</dbReference>
<evidence type="ECO:0000256" key="3">
    <source>
        <dbReference type="ARBA" id="ARBA00023125"/>
    </source>
</evidence>
<dbReference type="EMBL" id="JBANCF010000004">
    <property type="protein sequence ID" value="MEM0573372.1"/>
    <property type="molecule type" value="Genomic_DNA"/>
</dbReference>
<dbReference type="GO" id="GO:0140664">
    <property type="term" value="F:ATP-dependent DNA damage sensor activity"/>
    <property type="evidence" value="ECO:0007669"/>
    <property type="project" value="InterPro"/>
</dbReference>
<evidence type="ECO:0000313" key="8">
    <source>
        <dbReference type="EMBL" id="MEM0573372.1"/>
    </source>
</evidence>
<dbReference type="Proteomes" id="UP001388259">
    <property type="component" value="Unassembled WGS sequence"/>
</dbReference>
<dbReference type="RefSeq" id="WP_342686399.1">
    <property type="nucleotide sequence ID" value="NZ_JAZBJM010000001.1"/>
</dbReference>
<evidence type="ECO:0000313" key="10">
    <source>
        <dbReference type="Proteomes" id="UP001390963"/>
    </source>
</evidence>
<keyword evidence="10" id="KW-1185">Reference proteome</keyword>
<feature type="domain" description="DNA mismatch repair proteins mutS family" evidence="6">
    <location>
        <begin position="340"/>
        <end position="525"/>
    </location>
</feature>
<feature type="coiled-coil region" evidence="4">
    <location>
        <begin position="528"/>
        <end position="586"/>
    </location>
</feature>
<accession>A0AB35YQ75</accession>
<keyword evidence="4" id="KW-0175">Coiled coil</keyword>
<keyword evidence="3" id="KW-0238">DNA-binding</keyword>
<dbReference type="InterPro" id="IPR036187">
    <property type="entry name" value="DNA_mismatch_repair_MutS_sf"/>
</dbReference>
<dbReference type="GO" id="GO:0006298">
    <property type="term" value="P:mismatch repair"/>
    <property type="evidence" value="ECO:0007669"/>
    <property type="project" value="InterPro"/>
</dbReference>
<dbReference type="PANTHER" id="PTHR48466:SF2">
    <property type="entry name" value="OS10G0509000 PROTEIN"/>
    <property type="match status" value="1"/>
</dbReference>
<dbReference type="PANTHER" id="PTHR48466">
    <property type="entry name" value="OS10G0509000 PROTEIN-RELATED"/>
    <property type="match status" value="1"/>
</dbReference>
<gene>
    <name evidence="8" type="ORF">VZD24_07585</name>
    <name evidence="7" type="ORF">VZD85_00665</name>
</gene>
<dbReference type="Proteomes" id="UP001390963">
    <property type="component" value="Unassembled WGS sequence"/>
</dbReference>
<dbReference type="SUPFAM" id="SSF48334">
    <property type="entry name" value="DNA repair protein MutS, domain III"/>
    <property type="match status" value="1"/>
</dbReference>
<protein>
    <submittedName>
        <fullName evidence="7">DNA mismatch repair protein MutS</fullName>
    </submittedName>
</protein>
<dbReference type="SUPFAM" id="SSF52540">
    <property type="entry name" value="P-loop containing nucleoside triphosphate hydrolases"/>
    <property type="match status" value="1"/>
</dbReference>
<dbReference type="InterPro" id="IPR027417">
    <property type="entry name" value="P-loop_NTPase"/>
</dbReference>
<evidence type="ECO:0000256" key="2">
    <source>
        <dbReference type="ARBA" id="ARBA00022840"/>
    </source>
</evidence>
<proteinExistence type="predicted"/>
<evidence type="ECO:0000259" key="6">
    <source>
        <dbReference type="SMART" id="SM00534"/>
    </source>
</evidence>
<dbReference type="EMBL" id="JAZBJM010000001">
    <property type="protein sequence ID" value="MEM0516848.1"/>
    <property type="molecule type" value="Genomic_DNA"/>
</dbReference>
<dbReference type="AlphaFoldDB" id="A0AB35YQ75"/>
<comment type="caution">
    <text evidence="7">The sequence shown here is derived from an EMBL/GenBank/DDBJ whole genome shotgun (WGS) entry which is preliminary data.</text>
</comment>
<dbReference type="SMART" id="SM00534">
    <property type="entry name" value="MUTSac"/>
    <property type="match status" value="1"/>
</dbReference>
<dbReference type="Pfam" id="PF00488">
    <property type="entry name" value="MutS_V"/>
    <property type="match status" value="1"/>
</dbReference>
<dbReference type="InterPro" id="IPR005747">
    <property type="entry name" value="MutS2"/>
</dbReference>
<dbReference type="GO" id="GO:0030983">
    <property type="term" value="F:mismatched DNA binding"/>
    <property type="evidence" value="ECO:0007669"/>
    <property type="project" value="InterPro"/>
</dbReference>
<dbReference type="SMART" id="SM00533">
    <property type="entry name" value="MUTSd"/>
    <property type="match status" value="1"/>
</dbReference>
<dbReference type="InterPro" id="IPR007696">
    <property type="entry name" value="DNA_mismatch_repair_MutS_core"/>
</dbReference>
<feature type="coiled-coil region" evidence="4">
    <location>
        <begin position="640"/>
        <end position="667"/>
    </location>
</feature>
<evidence type="ECO:0000313" key="9">
    <source>
        <dbReference type="Proteomes" id="UP001388259"/>
    </source>
</evidence>
<evidence type="ECO:0000256" key="4">
    <source>
        <dbReference type="SAM" id="Coils"/>
    </source>
</evidence>
<keyword evidence="1" id="KW-0547">Nucleotide-binding</keyword>
<sequence>MEIKRKARIDNKTLEDLEFPSVLKQVAEFCVTEPGREKVFTITPFRNFDEIAPELQRVKEFTASFEGDNHIPNHGFEPIFRELRMLDIENSTLEVSGFRKILSISETTRILLKFFKKYEEFYVHLNSFSEEVNYTSIFSEEINKRVDKYGEIKDEASTELGAIRRRLNVVKGKINSSFTKALSQYSQNDYLDEIRESVVENRRVLAVKAMHRKKVRGAVLGSSKTGSIVYIEPQETLDYANELSNLIYEEDEEIKRILKAMTEFVRPHASLLASYQEYLITMDVLYAKARYALKINGVLPILVSEKKISLLKAYHPLLLVSNNKRKEKTFPQHIELLPEKRIIVISGPNAGGKSITLKTVGLLQVMLQSGLLISAEPQSEMCFFKRVLTDIGDNQSIENHLSTYSYRLKKMNQFLKKCDKKTLFLIDEFGTGSDPELGGALAETFLEVFYEREAFGIITTHYTNLKLLANELPHAINANMQFDNKSLEPLYQLHLGEAGSSYTFEVAQKNGIPYSLINKAKKKIERGKVRFDKTIANLQKERSNLRKTSESLKTEEQKARIESKQLEEINARVQEKLESYQELFDANQKLISLGKKVDVLSEKYFNNKQKKQLIDELMRLVMIENSKRKKLAPKVKKAVKAKEKKVIQEVEKKVEVIRERKKEEKEKAKKLPPPKPKVILKIGDRVRMIDGRAIGTIDTIEKNKAIVNYGMFTTNVSLEELEKV</sequence>
<dbReference type="GO" id="GO:0045910">
    <property type="term" value="P:negative regulation of DNA recombination"/>
    <property type="evidence" value="ECO:0007669"/>
    <property type="project" value="InterPro"/>
</dbReference>
<dbReference type="NCBIfam" id="TIGR01069">
    <property type="entry name" value="mutS2"/>
    <property type="match status" value="1"/>
</dbReference>
<evidence type="ECO:0000259" key="5">
    <source>
        <dbReference type="SMART" id="SM00533"/>
    </source>
</evidence>
<keyword evidence="2" id="KW-0067">ATP-binding</keyword>